<proteinExistence type="predicted"/>
<comment type="caution">
    <text evidence="1">The sequence shown here is derived from an EMBL/GenBank/DDBJ whole genome shotgun (WGS) entry which is preliminary data.</text>
</comment>
<accession>A0AAV2SSB6</accession>
<sequence>MRLLKCTKHFYRLFSSSNVNHQFKNFNWKDKGHSYFTLCAQSKFERGSRMIFNINYEFPALRNYTNSHKETKVIYFDNKNIHYSRNLDNGKHLDEEDKSVIPSKILQGKGISFDEWEEIVTELKYDSKNINDLNIHTVIMKKCRWAKNYHLATSYINFLKSKGQEMNLATHGYYLLICGLNTDVCGEDRVLEVYQQLTRRVKVIKKNFSEEVMTGISGFTSFPHLAHQVPAVGVGDQSYGLIMEVVFCGRYPFLWRFFLIGVNSCSITAIEEVTQVVGSVTRLNKYMHGREGDVIKLNRKSPLNKKKTYRITLPLKTPKSVLIFPYRATSSYGFKKTLCGTPPQRVKNENIKSNRRNFCHYAVGYAGAFGSKPEFWDDEDLIKYSTKFTQENYQDIFRSHGRDKE</sequence>
<dbReference type="AlphaFoldDB" id="A0AAV2SSB6"/>
<organism evidence="1 2">
    <name type="scientific">Meganyctiphanes norvegica</name>
    <name type="common">Northern krill</name>
    <name type="synonym">Thysanopoda norvegica</name>
    <dbReference type="NCBI Taxonomy" id="48144"/>
    <lineage>
        <taxon>Eukaryota</taxon>
        <taxon>Metazoa</taxon>
        <taxon>Ecdysozoa</taxon>
        <taxon>Arthropoda</taxon>
        <taxon>Crustacea</taxon>
        <taxon>Multicrustacea</taxon>
        <taxon>Malacostraca</taxon>
        <taxon>Eumalacostraca</taxon>
        <taxon>Eucarida</taxon>
        <taxon>Euphausiacea</taxon>
        <taxon>Euphausiidae</taxon>
        <taxon>Meganyctiphanes</taxon>
    </lineage>
</organism>
<keyword evidence="2" id="KW-1185">Reference proteome</keyword>
<protein>
    <submittedName>
        <fullName evidence="1">Uncharacterized protein</fullName>
    </submittedName>
</protein>
<name>A0AAV2SSB6_MEGNR</name>
<reference evidence="1 2" key="1">
    <citation type="submission" date="2024-05" db="EMBL/GenBank/DDBJ databases">
        <authorList>
            <person name="Wallberg A."/>
        </authorList>
    </citation>
    <scope>NUCLEOTIDE SEQUENCE [LARGE SCALE GENOMIC DNA]</scope>
</reference>
<gene>
    <name evidence="1" type="ORF">MNOR_LOCUS39841</name>
</gene>
<dbReference type="Proteomes" id="UP001497623">
    <property type="component" value="Unassembled WGS sequence"/>
</dbReference>
<evidence type="ECO:0000313" key="1">
    <source>
        <dbReference type="EMBL" id="CAL4231932.1"/>
    </source>
</evidence>
<evidence type="ECO:0000313" key="2">
    <source>
        <dbReference type="Proteomes" id="UP001497623"/>
    </source>
</evidence>
<feature type="non-terminal residue" evidence="1">
    <location>
        <position position="405"/>
    </location>
</feature>
<dbReference type="EMBL" id="CAXKWB010110098">
    <property type="protein sequence ID" value="CAL4231932.1"/>
    <property type="molecule type" value="Genomic_DNA"/>
</dbReference>